<dbReference type="InterPro" id="IPR014314">
    <property type="entry name" value="Succ_DH_cytb556"/>
</dbReference>
<proteinExistence type="inferred from homology"/>
<name>A0A1H8ZSQ4_9GAMM</name>
<feature type="transmembrane region" description="Helical" evidence="13">
    <location>
        <begin position="102"/>
        <end position="124"/>
    </location>
</feature>
<evidence type="ECO:0000313" key="15">
    <source>
        <dbReference type="Proteomes" id="UP000199496"/>
    </source>
</evidence>
<dbReference type="InterPro" id="IPR000701">
    <property type="entry name" value="SuccDH_FuR_B_TM-su"/>
</dbReference>
<dbReference type="PROSITE" id="PS01000">
    <property type="entry name" value="SDH_CYT_1"/>
    <property type="match status" value="1"/>
</dbReference>
<keyword evidence="8 13" id="KW-1133">Transmembrane helix</keyword>
<dbReference type="GO" id="GO:0006099">
    <property type="term" value="P:tricarboxylic acid cycle"/>
    <property type="evidence" value="ECO:0007669"/>
    <property type="project" value="InterPro"/>
</dbReference>
<keyword evidence="5 12" id="KW-0349">Heme</keyword>
<gene>
    <name evidence="14" type="ORF">SAMN05421693_10336</name>
</gene>
<dbReference type="SUPFAM" id="SSF81343">
    <property type="entry name" value="Fumarate reductase respiratory complex transmembrane subunits"/>
    <property type="match status" value="1"/>
</dbReference>
<evidence type="ECO:0000256" key="5">
    <source>
        <dbReference type="ARBA" id="ARBA00022617"/>
    </source>
</evidence>
<evidence type="ECO:0000256" key="12">
    <source>
        <dbReference type="PIRSR" id="PIRSR000178-1"/>
    </source>
</evidence>
<organism evidence="14 15">
    <name type="scientific">Ectothiorhodospira magna</name>
    <dbReference type="NCBI Taxonomy" id="867345"/>
    <lineage>
        <taxon>Bacteria</taxon>
        <taxon>Pseudomonadati</taxon>
        <taxon>Pseudomonadota</taxon>
        <taxon>Gammaproteobacteria</taxon>
        <taxon>Chromatiales</taxon>
        <taxon>Ectothiorhodospiraceae</taxon>
        <taxon>Ectothiorhodospira</taxon>
    </lineage>
</organism>
<keyword evidence="6 13" id="KW-0812">Transmembrane</keyword>
<dbReference type="CDD" id="cd03499">
    <property type="entry name" value="SQR_TypeC_SdhC"/>
    <property type="match status" value="1"/>
</dbReference>
<dbReference type="PIRSF" id="PIRSF000178">
    <property type="entry name" value="SDH_cyt_b560"/>
    <property type="match status" value="1"/>
</dbReference>
<keyword evidence="7 12" id="KW-0479">Metal-binding</keyword>
<dbReference type="Pfam" id="PF01127">
    <property type="entry name" value="Sdh_cyt"/>
    <property type="match status" value="1"/>
</dbReference>
<evidence type="ECO:0000256" key="4">
    <source>
        <dbReference type="ARBA" id="ARBA00020076"/>
    </source>
</evidence>
<keyword evidence="10 13" id="KW-0472">Membrane</keyword>
<dbReference type="PANTHER" id="PTHR10978">
    <property type="entry name" value="SUCCINATE DEHYDROGENASE CYTOCHROME B560 SUBUNIT"/>
    <property type="match status" value="1"/>
</dbReference>
<evidence type="ECO:0000256" key="9">
    <source>
        <dbReference type="ARBA" id="ARBA00023004"/>
    </source>
</evidence>
<evidence type="ECO:0000256" key="10">
    <source>
        <dbReference type="ARBA" id="ARBA00023136"/>
    </source>
</evidence>
<evidence type="ECO:0000256" key="3">
    <source>
        <dbReference type="ARBA" id="ARBA00007244"/>
    </source>
</evidence>
<dbReference type="GO" id="GO:0009055">
    <property type="term" value="F:electron transfer activity"/>
    <property type="evidence" value="ECO:0007669"/>
    <property type="project" value="InterPro"/>
</dbReference>
<comment type="cofactor">
    <cofactor evidence="12">
        <name>heme</name>
        <dbReference type="ChEBI" id="CHEBI:30413"/>
    </cofactor>
    <text evidence="12">The heme is bound between the two transmembrane subunits.</text>
</comment>
<dbReference type="NCBIfam" id="TIGR02970">
    <property type="entry name" value="succ_dehyd_cytB"/>
    <property type="match status" value="1"/>
</dbReference>
<dbReference type="PROSITE" id="PS01001">
    <property type="entry name" value="SDH_CYT_2"/>
    <property type="match status" value="1"/>
</dbReference>
<evidence type="ECO:0000256" key="6">
    <source>
        <dbReference type="ARBA" id="ARBA00022692"/>
    </source>
</evidence>
<comment type="subcellular location">
    <subcellularLocation>
        <location evidence="2">Membrane</location>
        <topology evidence="2">Multi-pass membrane protein</topology>
    </subcellularLocation>
</comment>
<evidence type="ECO:0000313" key="14">
    <source>
        <dbReference type="EMBL" id="SEP67297.1"/>
    </source>
</evidence>
<feature type="binding site" description="axial binding residue" evidence="12">
    <location>
        <position position="81"/>
    </location>
    <ligand>
        <name>heme</name>
        <dbReference type="ChEBI" id="CHEBI:30413"/>
        <note>ligand shared with second transmembrane subunit</note>
    </ligand>
    <ligandPart>
        <name>Fe</name>
        <dbReference type="ChEBI" id="CHEBI:18248"/>
    </ligandPart>
</feature>
<dbReference type="GO" id="GO:0016020">
    <property type="term" value="C:membrane"/>
    <property type="evidence" value="ECO:0007669"/>
    <property type="project" value="UniProtKB-SubCell"/>
</dbReference>
<accession>A0A1H8ZSQ4</accession>
<dbReference type="RefSeq" id="WP_090203226.1">
    <property type="nucleotide sequence ID" value="NZ_FOFO01000003.1"/>
</dbReference>
<dbReference type="PANTHER" id="PTHR10978:SF5">
    <property type="entry name" value="SUCCINATE DEHYDROGENASE CYTOCHROME B560 SUBUNIT, MITOCHONDRIAL"/>
    <property type="match status" value="1"/>
</dbReference>
<dbReference type="Proteomes" id="UP000199496">
    <property type="component" value="Unassembled WGS sequence"/>
</dbReference>
<reference evidence="14 15" key="1">
    <citation type="submission" date="2016-10" db="EMBL/GenBank/DDBJ databases">
        <authorList>
            <person name="de Groot N.N."/>
        </authorList>
    </citation>
    <scope>NUCLEOTIDE SEQUENCE [LARGE SCALE GENOMIC DNA]</scope>
    <source>
        <strain evidence="14 15">B7-7</strain>
    </source>
</reference>
<evidence type="ECO:0000256" key="11">
    <source>
        <dbReference type="ARBA" id="ARBA00025912"/>
    </source>
</evidence>
<dbReference type="InterPro" id="IPR018495">
    <property type="entry name" value="Succ_DH_cyt_bsu_CS"/>
</dbReference>
<dbReference type="InterPro" id="IPR034804">
    <property type="entry name" value="SQR/QFR_C/D"/>
</dbReference>
<comment type="function">
    <text evidence="1">Membrane-anchoring subunit of succinate dehydrogenase (SDH).</text>
</comment>
<dbReference type="GO" id="GO:0046872">
    <property type="term" value="F:metal ion binding"/>
    <property type="evidence" value="ECO:0007669"/>
    <property type="project" value="UniProtKB-KW"/>
</dbReference>
<sequence length="125" mass="13692">MPNDNRPLSPHLQVYRPQMTSVLSILHRITGVILSVASLILVYWLAALAAGPEAFARAEALLHGWLGIVILVPVTLALFYHLCAGIRHLIWDTGVALTIKGVYVTGWTALATTLLLTLIFWVVVI</sequence>
<dbReference type="Gene3D" id="1.20.1300.10">
    <property type="entry name" value="Fumarate reductase/succinate dehydrogenase, transmembrane subunit"/>
    <property type="match status" value="1"/>
</dbReference>
<comment type="subunit">
    <text evidence="11">Part of an enzyme complex containing four subunits: a flavoprotein, an iron-sulfur protein, plus two membrane-anchoring proteins, SdhC and SdhD. The complex can form homotrimers.</text>
</comment>
<dbReference type="OrthoDB" id="9799441at2"/>
<feature type="transmembrane region" description="Helical" evidence="13">
    <location>
        <begin position="25"/>
        <end position="48"/>
    </location>
</feature>
<evidence type="ECO:0000256" key="1">
    <source>
        <dbReference type="ARBA" id="ARBA00004050"/>
    </source>
</evidence>
<keyword evidence="15" id="KW-1185">Reference proteome</keyword>
<dbReference type="EMBL" id="FOFO01000003">
    <property type="protein sequence ID" value="SEP67297.1"/>
    <property type="molecule type" value="Genomic_DNA"/>
</dbReference>
<dbReference type="AlphaFoldDB" id="A0A1H8ZSQ4"/>
<evidence type="ECO:0000256" key="2">
    <source>
        <dbReference type="ARBA" id="ARBA00004141"/>
    </source>
</evidence>
<evidence type="ECO:0000256" key="7">
    <source>
        <dbReference type="ARBA" id="ARBA00022723"/>
    </source>
</evidence>
<comment type="similarity">
    <text evidence="3">Belongs to the cytochrome b560 family.</text>
</comment>
<protein>
    <recommendedName>
        <fullName evidence="4">Succinate dehydrogenase cytochrome b556 subunit</fullName>
    </recommendedName>
</protein>
<feature type="transmembrane region" description="Helical" evidence="13">
    <location>
        <begin position="60"/>
        <end position="82"/>
    </location>
</feature>
<evidence type="ECO:0000256" key="8">
    <source>
        <dbReference type="ARBA" id="ARBA00022989"/>
    </source>
</evidence>
<evidence type="ECO:0000256" key="13">
    <source>
        <dbReference type="SAM" id="Phobius"/>
    </source>
</evidence>
<keyword evidence="9 12" id="KW-0408">Iron</keyword>
<dbReference type="STRING" id="867345.SAMN05421693_10336"/>